<evidence type="ECO:0000313" key="2">
    <source>
        <dbReference type="EMBL" id="GBL83896.1"/>
    </source>
</evidence>
<gene>
    <name evidence="2" type="ORF">AVEN_100801_1</name>
</gene>
<keyword evidence="3" id="KW-1185">Reference proteome</keyword>
<reference evidence="2 3" key="1">
    <citation type="journal article" date="2019" name="Sci. Rep.">
        <title>Orb-weaving spider Araneus ventricosus genome elucidates the spidroin gene catalogue.</title>
        <authorList>
            <person name="Kono N."/>
            <person name="Nakamura H."/>
            <person name="Ohtoshi R."/>
            <person name="Moran D.A.P."/>
            <person name="Shinohara A."/>
            <person name="Yoshida Y."/>
            <person name="Fujiwara M."/>
            <person name="Mori M."/>
            <person name="Tomita M."/>
            <person name="Arakawa K."/>
        </authorList>
    </citation>
    <scope>NUCLEOTIDE SEQUENCE [LARGE SCALE GENOMIC DNA]</scope>
</reference>
<protein>
    <submittedName>
        <fullName evidence="2">Uncharacterized protein</fullName>
    </submittedName>
</protein>
<accession>A0A4Y2AXV3</accession>
<evidence type="ECO:0000313" key="3">
    <source>
        <dbReference type="Proteomes" id="UP000499080"/>
    </source>
</evidence>
<comment type="caution">
    <text evidence="2">The sequence shown here is derived from an EMBL/GenBank/DDBJ whole genome shotgun (WGS) entry which is preliminary data.</text>
</comment>
<proteinExistence type="predicted"/>
<organism evidence="2 3">
    <name type="scientific">Araneus ventricosus</name>
    <name type="common">Orbweaver spider</name>
    <name type="synonym">Epeira ventricosa</name>
    <dbReference type="NCBI Taxonomy" id="182803"/>
    <lineage>
        <taxon>Eukaryota</taxon>
        <taxon>Metazoa</taxon>
        <taxon>Ecdysozoa</taxon>
        <taxon>Arthropoda</taxon>
        <taxon>Chelicerata</taxon>
        <taxon>Arachnida</taxon>
        <taxon>Araneae</taxon>
        <taxon>Araneomorphae</taxon>
        <taxon>Entelegynae</taxon>
        <taxon>Araneoidea</taxon>
        <taxon>Araneidae</taxon>
        <taxon>Araneus</taxon>
    </lineage>
</organism>
<dbReference type="EMBL" id="BGPR01000035">
    <property type="protein sequence ID" value="GBL83896.1"/>
    <property type="molecule type" value="Genomic_DNA"/>
</dbReference>
<name>A0A4Y2AXV3_ARAVE</name>
<evidence type="ECO:0000256" key="1">
    <source>
        <dbReference type="SAM" id="MobiDB-lite"/>
    </source>
</evidence>
<feature type="compositionally biased region" description="Basic and acidic residues" evidence="1">
    <location>
        <begin position="1"/>
        <end position="11"/>
    </location>
</feature>
<sequence length="147" mass="17239">MSYHVSEREQANCRWSHHRQPSPSFWNPSRAVVRRHWNSRRRKTRPEQVCRETTDEILFRVALPNLSLLTQAALKARHVLGQVSDIILGKIGFKKYEIQQMHFDIAKIGVRNFMSSPRYATRSRRKVSRNMTNLYGQNAAPCPIPLR</sequence>
<dbReference type="AlphaFoldDB" id="A0A4Y2AXV3"/>
<dbReference type="Proteomes" id="UP000499080">
    <property type="component" value="Unassembled WGS sequence"/>
</dbReference>
<feature type="region of interest" description="Disordered" evidence="1">
    <location>
        <begin position="1"/>
        <end position="23"/>
    </location>
</feature>